<comment type="caution">
    <text evidence="1">The sequence shown here is derived from an EMBL/GenBank/DDBJ whole genome shotgun (WGS) entry which is preliminary data.</text>
</comment>
<name>A0A2T1DAT6_9CYAN</name>
<reference evidence="1 2" key="1">
    <citation type="submission" date="2018-02" db="EMBL/GenBank/DDBJ databases">
        <authorList>
            <person name="Cohen D.B."/>
            <person name="Kent A.D."/>
        </authorList>
    </citation>
    <scope>NUCLEOTIDE SEQUENCE [LARGE SCALE GENOMIC DNA]</scope>
    <source>
        <strain evidence="1 2">ULC007</strain>
    </source>
</reference>
<proteinExistence type="predicted"/>
<keyword evidence="2" id="KW-1185">Reference proteome</keyword>
<dbReference type="EMBL" id="PVWG01000026">
    <property type="protein sequence ID" value="PSB17595.1"/>
    <property type="molecule type" value="Genomic_DNA"/>
</dbReference>
<dbReference type="RefSeq" id="WP_073074012.1">
    <property type="nucleotide sequence ID" value="NZ_MPPI01000028.1"/>
</dbReference>
<reference evidence="1 2" key="2">
    <citation type="submission" date="2018-03" db="EMBL/GenBank/DDBJ databases">
        <title>The ancient ancestry and fast evolution of plastids.</title>
        <authorList>
            <person name="Moore K.R."/>
            <person name="Magnabosco C."/>
            <person name="Momper L."/>
            <person name="Gold D.A."/>
            <person name="Bosak T."/>
            <person name="Fournier G.P."/>
        </authorList>
    </citation>
    <scope>NUCLEOTIDE SEQUENCE [LARGE SCALE GENOMIC DNA]</scope>
    <source>
        <strain evidence="1 2">ULC007</strain>
    </source>
</reference>
<evidence type="ECO:0000313" key="1">
    <source>
        <dbReference type="EMBL" id="PSB17595.1"/>
    </source>
</evidence>
<gene>
    <name evidence="1" type="ORF">C7B65_18070</name>
</gene>
<dbReference type="STRING" id="1920490.GCA_001895925_01351"/>
<accession>A0A2T1DAT6</accession>
<protein>
    <submittedName>
        <fullName evidence="1">Uncharacterized protein</fullName>
    </submittedName>
</protein>
<dbReference type="Proteomes" id="UP000238634">
    <property type="component" value="Unassembled WGS sequence"/>
</dbReference>
<organism evidence="1 2">
    <name type="scientific">Phormidesmis priestleyi ULC007</name>
    <dbReference type="NCBI Taxonomy" id="1920490"/>
    <lineage>
        <taxon>Bacteria</taxon>
        <taxon>Bacillati</taxon>
        <taxon>Cyanobacteriota</taxon>
        <taxon>Cyanophyceae</taxon>
        <taxon>Leptolyngbyales</taxon>
        <taxon>Leptolyngbyaceae</taxon>
        <taxon>Phormidesmis</taxon>
    </lineage>
</organism>
<dbReference type="OrthoDB" id="490422at2"/>
<dbReference type="AlphaFoldDB" id="A0A2T1DAT6"/>
<sequence>MADQYTPIVCQLEQDANAVRIKKLILYACKNWWENDLNRLSVISLQSLVQELRYLNPTLERLQYKLKLLVGTLSKQEEYLQVANTIIENLAALYRTAPAIEKTPISTNPLDGIGGELQTQITQALEQAANSSSRIKKLMICAALKYWETDPIKVEQAEIKKLISELAHQYPTIESLQIGLAAIVKSLNKPIEYAAIANMILREMGKLYVQEDGVPLQEAAGVLTSQALNQPICQTADPALSLFDIRLEIIKFANPLRAKILLFSLVYYPFTGKEQDWSNLKLYSLEGLLRSVTTVCSSLEALQLKLEEMAHQLNQPEEYLAVASVILKSVKPGYAELQQQQQDLEISAADVTRADSTQVLIAPVAKLISGIENRKL</sequence>
<evidence type="ECO:0000313" key="2">
    <source>
        <dbReference type="Proteomes" id="UP000238634"/>
    </source>
</evidence>